<dbReference type="PANTHER" id="PTHR45856:SF25">
    <property type="entry name" value="FUNGAL LIPASE-LIKE DOMAIN-CONTAINING PROTEIN"/>
    <property type="match status" value="1"/>
</dbReference>
<dbReference type="GO" id="GO:0006629">
    <property type="term" value="P:lipid metabolic process"/>
    <property type="evidence" value="ECO:0007669"/>
    <property type="project" value="InterPro"/>
</dbReference>
<gene>
    <name evidence="2" type="ORF">HK100_004610</name>
</gene>
<comment type="caution">
    <text evidence="2">The sequence shown here is derived from an EMBL/GenBank/DDBJ whole genome shotgun (WGS) entry which is preliminary data.</text>
</comment>
<dbReference type="EMBL" id="JADGJH010002247">
    <property type="protein sequence ID" value="KAJ3101033.1"/>
    <property type="molecule type" value="Genomic_DNA"/>
</dbReference>
<dbReference type="Proteomes" id="UP001211907">
    <property type="component" value="Unassembled WGS sequence"/>
</dbReference>
<keyword evidence="3" id="KW-1185">Reference proteome</keyword>
<organism evidence="2 3">
    <name type="scientific">Physocladia obscura</name>
    <dbReference type="NCBI Taxonomy" id="109957"/>
    <lineage>
        <taxon>Eukaryota</taxon>
        <taxon>Fungi</taxon>
        <taxon>Fungi incertae sedis</taxon>
        <taxon>Chytridiomycota</taxon>
        <taxon>Chytridiomycota incertae sedis</taxon>
        <taxon>Chytridiomycetes</taxon>
        <taxon>Chytridiales</taxon>
        <taxon>Chytriomycetaceae</taxon>
        <taxon>Physocladia</taxon>
    </lineage>
</organism>
<dbReference type="Gene3D" id="3.40.50.1820">
    <property type="entry name" value="alpha/beta hydrolase"/>
    <property type="match status" value="1"/>
</dbReference>
<name>A0AAD5XCH3_9FUNG</name>
<dbReference type="InterPro" id="IPR029058">
    <property type="entry name" value="AB_hydrolase_fold"/>
</dbReference>
<proteinExistence type="predicted"/>
<evidence type="ECO:0000313" key="3">
    <source>
        <dbReference type="Proteomes" id="UP001211907"/>
    </source>
</evidence>
<sequence>MNGSIRQINNTTTNVPQFLIDKIKISILPYAQSAFCPFNEIEKWNCTTCISDSEGTTEVSTFGGTPFAASGYTAANLNSKKLIVAFRGTSSFDTWISDLLIAKPDYDLPAAPPGTKVHYGFLSLWQAVRDEVIQNVENLLGKHGTKNINILFTGHSLGGALATIAAADIFQHLQDRIDSSQITLITFGQPRVGNPQFASWVNSLNFTHTFRVTNQDDWTPHLPPLFSGFKHFHQDLWIANKEGDTIQCWDDGGDESRGYGDENPATCKDRLRWKYDVRKHSSVWGEQIGFQACIPIPI</sequence>
<dbReference type="SUPFAM" id="SSF53474">
    <property type="entry name" value="alpha/beta-Hydrolases"/>
    <property type="match status" value="1"/>
</dbReference>
<feature type="domain" description="Fungal lipase-type" evidence="1">
    <location>
        <begin position="83"/>
        <end position="225"/>
    </location>
</feature>
<evidence type="ECO:0000259" key="1">
    <source>
        <dbReference type="Pfam" id="PF01764"/>
    </source>
</evidence>
<accession>A0AAD5XCH3</accession>
<dbReference type="AlphaFoldDB" id="A0AAD5XCH3"/>
<dbReference type="InterPro" id="IPR051218">
    <property type="entry name" value="Sec_MonoDiacylglyc_Lipase"/>
</dbReference>
<reference evidence="2" key="1">
    <citation type="submission" date="2020-05" db="EMBL/GenBank/DDBJ databases">
        <title>Phylogenomic resolution of chytrid fungi.</title>
        <authorList>
            <person name="Stajich J.E."/>
            <person name="Amses K."/>
            <person name="Simmons R."/>
            <person name="Seto K."/>
            <person name="Myers J."/>
            <person name="Bonds A."/>
            <person name="Quandt C.A."/>
            <person name="Barry K."/>
            <person name="Liu P."/>
            <person name="Grigoriev I."/>
            <person name="Longcore J.E."/>
            <person name="James T.Y."/>
        </authorList>
    </citation>
    <scope>NUCLEOTIDE SEQUENCE</scope>
    <source>
        <strain evidence="2">JEL0513</strain>
    </source>
</reference>
<dbReference type="PANTHER" id="PTHR45856">
    <property type="entry name" value="ALPHA/BETA-HYDROLASES SUPERFAMILY PROTEIN"/>
    <property type="match status" value="1"/>
</dbReference>
<protein>
    <recommendedName>
        <fullName evidence="1">Fungal lipase-type domain-containing protein</fullName>
    </recommendedName>
</protein>
<dbReference type="InterPro" id="IPR002921">
    <property type="entry name" value="Fungal_lipase-type"/>
</dbReference>
<dbReference type="CDD" id="cd00519">
    <property type="entry name" value="Lipase_3"/>
    <property type="match status" value="1"/>
</dbReference>
<evidence type="ECO:0000313" key="2">
    <source>
        <dbReference type="EMBL" id="KAJ3101033.1"/>
    </source>
</evidence>
<dbReference type="Pfam" id="PF01764">
    <property type="entry name" value="Lipase_3"/>
    <property type="match status" value="1"/>
</dbReference>